<feature type="domain" description="dTDP-4-dehydro-6-deoxy-alpha-D-glucopyranose 2,3-dehydratase" evidence="1">
    <location>
        <begin position="43"/>
        <end position="245"/>
    </location>
</feature>
<dbReference type="Proteomes" id="UP000325529">
    <property type="component" value="Chromosome"/>
</dbReference>
<feature type="domain" description="dTDP-4-dehydro-6-deoxy-alpha-D-glucopyranose 2,3-dehydratase" evidence="1">
    <location>
        <begin position="259"/>
        <end position="462"/>
    </location>
</feature>
<proteinExistence type="predicted"/>
<evidence type="ECO:0000259" key="1">
    <source>
        <dbReference type="Pfam" id="PF03559"/>
    </source>
</evidence>
<evidence type="ECO:0000313" key="2">
    <source>
        <dbReference type="EMBL" id="QEU94706.1"/>
    </source>
</evidence>
<dbReference type="RefSeq" id="WP_150494219.1">
    <property type="nucleotide sequence ID" value="NZ_CP023699.1"/>
</dbReference>
<dbReference type="InterPro" id="IPR005212">
    <property type="entry name" value="EvaA-like"/>
</dbReference>
<reference evidence="2 3" key="1">
    <citation type="submission" date="2017-09" db="EMBL/GenBank/DDBJ databases">
        <authorList>
            <person name="Lee N."/>
            <person name="Cho B.-K."/>
        </authorList>
    </citation>
    <scope>NUCLEOTIDE SEQUENCE [LARGE SCALE GENOMIC DNA]</scope>
    <source>
        <strain evidence="2 3">ATCC 12853</strain>
    </source>
</reference>
<accession>A0A5J6GNV2</accession>
<dbReference type="AlphaFoldDB" id="A0A5J6GNV2"/>
<dbReference type="InterPro" id="IPR038153">
    <property type="entry name" value="EvaA-like_sf"/>
</dbReference>
<dbReference type="Pfam" id="PF03559">
    <property type="entry name" value="Hexose_dehydrat"/>
    <property type="match status" value="2"/>
</dbReference>
<dbReference type="GO" id="GO:0016829">
    <property type="term" value="F:lyase activity"/>
    <property type="evidence" value="ECO:0007669"/>
    <property type="project" value="InterPro"/>
</dbReference>
<dbReference type="EMBL" id="CP023699">
    <property type="protein sequence ID" value="QEU94706.1"/>
    <property type="molecule type" value="Genomic_DNA"/>
</dbReference>
<protein>
    <submittedName>
        <fullName evidence="2">NDP-hexose 2,3-dehydratase</fullName>
    </submittedName>
</protein>
<organism evidence="2 3">
    <name type="scientific">Streptomyces kanamyceticus</name>
    <dbReference type="NCBI Taxonomy" id="1967"/>
    <lineage>
        <taxon>Bacteria</taxon>
        <taxon>Bacillati</taxon>
        <taxon>Actinomycetota</taxon>
        <taxon>Actinomycetes</taxon>
        <taxon>Kitasatosporales</taxon>
        <taxon>Streptomycetaceae</taxon>
        <taxon>Streptomyces</taxon>
    </lineage>
</organism>
<evidence type="ECO:0000313" key="3">
    <source>
        <dbReference type="Proteomes" id="UP000325529"/>
    </source>
</evidence>
<dbReference type="KEGG" id="ska:CP970_30865"/>
<sequence length="472" mass="51592">MTLPPTQRPPALRPRGDARLADRLALSVLAREGSGPSSDVRTAQVPDLLAARASTGGYVVDRVPLDALSGWSFTPGTGNLAHDSGRFFSVEGLRAEVGGSEPHGWQQPIIHQPEVGILGLLAREFDGVLHFLMQAKMEPGNAGLVQLSPTVQATRSNYTKVHRGRDVAYLDHFVGPARGRVLTDVLQSEHGSWFFHKTNRNMVVETDRDVPVRDGYLWLTLGQLGELLRQDDVVNMDSRSVLACLPFAPDSTSALHSDTEVRSWFAEERSLRDVRAELTPLSSVTGWHRDRWSIAHEQGRYFEVVGVSVCAQGREVPQWTQPLFHPLGTGVTAFVTRRFGGVRHVLARARREGGFLDTVELGPTVQCTPANHAHLPADRQPPFLTAVLAARGSAVLFGTVLSEEGGRFLRARSRYLIVEADESTAPTTPPPGFVWLTPGQLNSLTQHGHYVNVQARSLLASLLTTEAPHSPA</sequence>
<name>A0A5J6GNV2_STRKN</name>
<dbReference type="Gene3D" id="3.90.79.40">
    <property type="entry name" value="EvaA sugar 2,3-dehydratase subunit"/>
    <property type="match status" value="2"/>
</dbReference>
<keyword evidence="3" id="KW-1185">Reference proteome</keyword>
<gene>
    <name evidence="2" type="ORF">CP970_30865</name>
</gene>